<accession>A0A4Y2HKI1</accession>
<organism evidence="1 2">
    <name type="scientific">Araneus ventricosus</name>
    <name type="common">Orbweaver spider</name>
    <name type="synonym">Epeira ventricosa</name>
    <dbReference type="NCBI Taxonomy" id="182803"/>
    <lineage>
        <taxon>Eukaryota</taxon>
        <taxon>Metazoa</taxon>
        <taxon>Ecdysozoa</taxon>
        <taxon>Arthropoda</taxon>
        <taxon>Chelicerata</taxon>
        <taxon>Arachnida</taxon>
        <taxon>Araneae</taxon>
        <taxon>Araneomorphae</taxon>
        <taxon>Entelegynae</taxon>
        <taxon>Araneoidea</taxon>
        <taxon>Araneidae</taxon>
        <taxon>Araneus</taxon>
    </lineage>
</organism>
<gene>
    <name evidence="1" type="ORF">AVEN_103773_1</name>
</gene>
<name>A0A4Y2HKI1_ARAVE</name>
<evidence type="ECO:0000313" key="2">
    <source>
        <dbReference type="Proteomes" id="UP000499080"/>
    </source>
</evidence>
<evidence type="ECO:0000313" key="1">
    <source>
        <dbReference type="EMBL" id="GBM65719.1"/>
    </source>
</evidence>
<proteinExistence type="predicted"/>
<protein>
    <submittedName>
        <fullName evidence="1">Uncharacterized protein</fullName>
    </submittedName>
</protein>
<keyword evidence="2" id="KW-1185">Reference proteome</keyword>
<feature type="non-terminal residue" evidence="1">
    <location>
        <position position="43"/>
    </location>
</feature>
<reference evidence="1 2" key="1">
    <citation type="journal article" date="2019" name="Sci. Rep.">
        <title>Orb-weaving spider Araneus ventricosus genome elucidates the spidroin gene catalogue.</title>
        <authorList>
            <person name="Kono N."/>
            <person name="Nakamura H."/>
            <person name="Ohtoshi R."/>
            <person name="Moran D.A.P."/>
            <person name="Shinohara A."/>
            <person name="Yoshida Y."/>
            <person name="Fujiwara M."/>
            <person name="Mori M."/>
            <person name="Tomita M."/>
            <person name="Arakawa K."/>
        </authorList>
    </citation>
    <scope>NUCLEOTIDE SEQUENCE [LARGE SCALE GENOMIC DNA]</scope>
</reference>
<dbReference type="AlphaFoldDB" id="A0A4Y2HKI1"/>
<sequence>MIKGKLLLLKPSLEHQKWNSDLALICREWVASLEDSHWKLAHV</sequence>
<dbReference type="EMBL" id="BGPR01001991">
    <property type="protein sequence ID" value="GBM65719.1"/>
    <property type="molecule type" value="Genomic_DNA"/>
</dbReference>
<dbReference type="Proteomes" id="UP000499080">
    <property type="component" value="Unassembled WGS sequence"/>
</dbReference>
<comment type="caution">
    <text evidence="1">The sequence shown here is derived from an EMBL/GenBank/DDBJ whole genome shotgun (WGS) entry which is preliminary data.</text>
</comment>